<organism evidence="2 3">
    <name type="scientific">Arthrobacter cheniae</name>
    <dbReference type="NCBI Taxonomy" id="1258888"/>
    <lineage>
        <taxon>Bacteria</taxon>
        <taxon>Bacillati</taxon>
        <taxon>Actinomycetota</taxon>
        <taxon>Actinomycetes</taxon>
        <taxon>Micrococcales</taxon>
        <taxon>Micrococcaceae</taxon>
        <taxon>Arthrobacter</taxon>
    </lineage>
</organism>
<feature type="transmembrane region" description="Helical" evidence="1">
    <location>
        <begin position="147"/>
        <end position="165"/>
    </location>
</feature>
<evidence type="ECO:0008006" key="4">
    <source>
        <dbReference type="Google" id="ProtNLM"/>
    </source>
</evidence>
<proteinExistence type="predicted"/>
<keyword evidence="1" id="KW-0812">Transmembrane</keyword>
<reference evidence="2 3" key="1">
    <citation type="submission" date="2018-09" db="EMBL/GenBank/DDBJ databases">
        <title>Novel species of Arthrobacter.</title>
        <authorList>
            <person name="Liu Q."/>
            <person name="Xin Y.-H."/>
        </authorList>
    </citation>
    <scope>NUCLEOTIDE SEQUENCE [LARGE SCALE GENOMIC DNA]</scope>
    <source>
        <strain evidence="2 3">Hz2</strain>
    </source>
</reference>
<dbReference type="Proteomes" id="UP000272560">
    <property type="component" value="Unassembled WGS sequence"/>
</dbReference>
<gene>
    <name evidence="2" type="ORF">D6T63_08235</name>
</gene>
<dbReference type="EMBL" id="QZVT01000004">
    <property type="protein sequence ID" value="RJT79893.1"/>
    <property type="molecule type" value="Genomic_DNA"/>
</dbReference>
<keyword evidence="1" id="KW-0472">Membrane</keyword>
<dbReference type="RefSeq" id="WP_120148540.1">
    <property type="nucleotide sequence ID" value="NZ_QZVT01000004.1"/>
</dbReference>
<feature type="transmembrane region" description="Helical" evidence="1">
    <location>
        <begin position="125"/>
        <end position="141"/>
    </location>
</feature>
<name>A0A3A5M7B3_9MICC</name>
<feature type="transmembrane region" description="Helical" evidence="1">
    <location>
        <begin position="104"/>
        <end position="120"/>
    </location>
</feature>
<comment type="caution">
    <text evidence="2">The sequence shown here is derived from an EMBL/GenBank/DDBJ whole genome shotgun (WGS) entry which is preliminary data.</text>
</comment>
<evidence type="ECO:0000313" key="3">
    <source>
        <dbReference type="Proteomes" id="UP000272560"/>
    </source>
</evidence>
<evidence type="ECO:0000313" key="2">
    <source>
        <dbReference type="EMBL" id="RJT79893.1"/>
    </source>
</evidence>
<keyword evidence="1" id="KW-1133">Transmembrane helix</keyword>
<dbReference type="AlphaFoldDB" id="A0A3A5M7B3"/>
<sequence length="181" mass="18338">MAAGAGTAERPASRGRVSNNWLPVVGIGALFIGGALAAVVFDGDTGRIAVYFVVSTLVLILLTAPWLIRHPPAFSATTGAYLVLAVVVELGALLGGAVEAFRGLGAWVVLGLGLAVYGFLERGRVLVTAGVVAALLGVASITVDLPWVTLALALATAALIIFAAWRLRLSGLHEGVPGSGS</sequence>
<feature type="transmembrane region" description="Helical" evidence="1">
    <location>
        <begin position="21"/>
        <end position="42"/>
    </location>
</feature>
<feature type="transmembrane region" description="Helical" evidence="1">
    <location>
        <begin position="48"/>
        <end position="68"/>
    </location>
</feature>
<feature type="transmembrane region" description="Helical" evidence="1">
    <location>
        <begin position="80"/>
        <end position="98"/>
    </location>
</feature>
<keyword evidence="3" id="KW-1185">Reference proteome</keyword>
<protein>
    <recommendedName>
        <fullName evidence="4">Integral membrane protein</fullName>
    </recommendedName>
</protein>
<dbReference type="OrthoDB" id="4954704at2"/>
<accession>A0A3A5M7B3</accession>
<evidence type="ECO:0000256" key="1">
    <source>
        <dbReference type="SAM" id="Phobius"/>
    </source>
</evidence>